<keyword evidence="2" id="KW-0732">Signal</keyword>
<evidence type="ECO:0007829" key="6">
    <source>
        <dbReference type="PeptideAtlas" id="A0A804PSN4"/>
    </source>
</evidence>
<evidence type="ECO:0000256" key="1">
    <source>
        <dbReference type="SAM" id="MobiDB-lite"/>
    </source>
</evidence>
<keyword evidence="5" id="KW-1185">Reference proteome</keyword>
<accession>A0A804PSN4</accession>
<reference evidence="4" key="2">
    <citation type="submission" date="2019-07" db="EMBL/GenBank/DDBJ databases">
        <authorList>
            <person name="Seetharam A."/>
            <person name="Woodhouse M."/>
            <person name="Cannon E."/>
        </authorList>
    </citation>
    <scope>NUCLEOTIDE SEQUENCE [LARGE SCALE GENOMIC DNA]</scope>
    <source>
        <strain evidence="4">cv. B73</strain>
    </source>
</reference>
<name>A0A804PSN4_MAIZE</name>
<dbReference type="Gene3D" id="3.50.50.60">
    <property type="entry name" value="FAD/NAD(P)-binding domain"/>
    <property type="match status" value="1"/>
</dbReference>
<feature type="domain" description="FAD dependent oxidoreductase" evidence="3">
    <location>
        <begin position="81"/>
        <end position="409"/>
    </location>
</feature>
<dbReference type="InterPro" id="IPR036188">
    <property type="entry name" value="FAD/NAD-bd_sf"/>
</dbReference>
<dbReference type="Pfam" id="PF01266">
    <property type="entry name" value="DAO"/>
    <property type="match status" value="1"/>
</dbReference>
<evidence type="ECO:0000259" key="3">
    <source>
        <dbReference type="Pfam" id="PF01266"/>
    </source>
</evidence>
<dbReference type="EnsemblPlants" id="Zm00001eb268060_T002">
    <property type="protein sequence ID" value="Zm00001eb268060_P002"/>
    <property type="gene ID" value="Zm00001eb268060"/>
</dbReference>
<dbReference type="Proteomes" id="UP000007305">
    <property type="component" value="Chromosome 6"/>
</dbReference>
<evidence type="ECO:0000313" key="4">
    <source>
        <dbReference type="EnsemblPlants" id="Zm00001eb268060_P002"/>
    </source>
</evidence>
<feature type="chain" id="PRO_5032659228" description="FAD dependent oxidoreductase domain-containing protein" evidence="2">
    <location>
        <begin position="26"/>
        <end position="412"/>
    </location>
</feature>
<protein>
    <recommendedName>
        <fullName evidence="3">FAD dependent oxidoreductase domain-containing protein</fullName>
    </recommendedName>
</protein>
<dbReference type="InterPro" id="IPR006076">
    <property type="entry name" value="FAD-dep_OxRdtase"/>
</dbReference>
<dbReference type="OrthoDB" id="547145at2759"/>
<dbReference type="Gene3D" id="3.30.9.10">
    <property type="entry name" value="D-Amino Acid Oxidase, subunit A, domain 2"/>
    <property type="match status" value="1"/>
</dbReference>
<dbReference type="PANTHER" id="PTHR13847:SF261">
    <property type="entry name" value="FAD-DEPENDENT OXIDOREDUCTASE FAMILY PROTEIN"/>
    <property type="match status" value="1"/>
</dbReference>
<feature type="signal peptide" evidence="2">
    <location>
        <begin position="1"/>
        <end position="25"/>
    </location>
</feature>
<feature type="region of interest" description="Disordered" evidence="1">
    <location>
        <begin position="25"/>
        <end position="87"/>
    </location>
</feature>
<reference evidence="4" key="3">
    <citation type="submission" date="2021-05" db="UniProtKB">
        <authorList>
            <consortium name="EnsemblPlants"/>
        </authorList>
    </citation>
    <scope>IDENTIFICATION</scope>
    <source>
        <strain evidence="4">cv. B73</strain>
    </source>
</reference>
<organism evidence="4 5">
    <name type="scientific">Zea mays</name>
    <name type="common">Maize</name>
    <dbReference type="NCBI Taxonomy" id="4577"/>
    <lineage>
        <taxon>Eukaryota</taxon>
        <taxon>Viridiplantae</taxon>
        <taxon>Streptophyta</taxon>
        <taxon>Embryophyta</taxon>
        <taxon>Tracheophyta</taxon>
        <taxon>Spermatophyta</taxon>
        <taxon>Magnoliopsida</taxon>
        <taxon>Liliopsida</taxon>
        <taxon>Poales</taxon>
        <taxon>Poaceae</taxon>
        <taxon>PACMAD clade</taxon>
        <taxon>Panicoideae</taxon>
        <taxon>Andropogonodae</taxon>
        <taxon>Andropogoneae</taxon>
        <taxon>Tripsacinae</taxon>
        <taxon>Zea</taxon>
    </lineage>
</organism>
<dbReference type="Gramene" id="Zm00001eb268060_T002">
    <property type="protein sequence ID" value="Zm00001eb268060_P002"/>
    <property type="gene ID" value="Zm00001eb268060"/>
</dbReference>
<proteinExistence type="evidence at protein level"/>
<evidence type="ECO:0000256" key="2">
    <source>
        <dbReference type="SAM" id="SignalP"/>
    </source>
</evidence>
<dbReference type="PANTHER" id="PTHR13847">
    <property type="entry name" value="SARCOSINE DEHYDROGENASE-RELATED"/>
    <property type="match status" value="1"/>
</dbReference>
<sequence length="412" mass="44806">PERWTWTRCCRRLLLLLPILSPISPSTPGELSHPPPRPPRPRPRRQEGTAAALCATPSSAPALRVSPSRGTSSSPRDSRVSVDIYDENGVGGGASGVSGGLLHPYSPKVKLLWRGAEFWKESMDLLRSAEQANGTSVSNTTSQDDNLIWRRGIVRPPTTEKAAAILLENVQKCLESCSLQLLDSDAAQRLIPGLCTPFDFAVYMPLALNINPKKYLQALFSACQNLADEASSLPSEQKEIKLYKQHVDNLHLLAGNYDSVIICLGAKACSLPELANKLPLRTCRGVIAEFQLPSTTVEEYDSQSASILSDAWLAFQGPRTVSIGSTWQWISENDSSTVSDEESLTAIEELLPKASGVYPRISKWDFVRARAGIRAMPPLTTNGSLPLLGCLDDLLGNKSNCTFWLVGGLGAR</sequence>
<dbReference type="SUPFAM" id="SSF51971">
    <property type="entry name" value="Nucleotide-binding domain"/>
    <property type="match status" value="1"/>
</dbReference>
<keyword evidence="6" id="KW-1267">Proteomics identification</keyword>
<gene>
    <name evidence="4" type="primary">LOC100285993</name>
</gene>
<dbReference type="AlphaFoldDB" id="A0A804PSN4"/>
<reference evidence="5" key="1">
    <citation type="journal article" date="2009" name="Science">
        <title>The B73 maize genome: complexity, diversity, and dynamics.</title>
        <authorList>
            <person name="Schnable P.S."/>
            <person name="Ware D."/>
            <person name="Fulton R.S."/>
            <person name="Stein J.C."/>
            <person name="Wei F."/>
            <person name="Pasternak S."/>
            <person name="Liang C."/>
            <person name="Zhang J."/>
            <person name="Fulton L."/>
            <person name="Graves T.A."/>
            <person name="Minx P."/>
            <person name="Reily A.D."/>
            <person name="Courtney L."/>
            <person name="Kruchowski S.S."/>
            <person name="Tomlinson C."/>
            <person name="Strong C."/>
            <person name="Delehaunty K."/>
            <person name="Fronick C."/>
            <person name="Courtney B."/>
            <person name="Rock S.M."/>
            <person name="Belter E."/>
            <person name="Du F."/>
            <person name="Kim K."/>
            <person name="Abbott R.M."/>
            <person name="Cotton M."/>
            <person name="Levy A."/>
            <person name="Marchetto P."/>
            <person name="Ochoa K."/>
            <person name="Jackson S.M."/>
            <person name="Gillam B."/>
            <person name="Chen W."/>
            <person name="Yan L."/>
            <person name="Higginbotham J."/>
            <person name="Cardenas M."/>
            <person name="Waligorski J."/>
            <person name="Applebaum E."/>
            <person name="Phelps L."/>
            <person name="Falcone J."/>
            <person name="Kanchi K."/>
            <person name="Thane T."/>
            <person name="Scimone A."/>
            <person name="Thane N."/>
            <person name="Henke J."/>
            <person name="Wang T."/>
            <person name="Ruppert J."/>
            <person name="Shah N."/>
            <person name="Rotter K."/>
            <person name="Hodges J."/>
            <person name="Ingenthron E."/>
            <person name="Cordes M."/>
            <person name="Kohlberg S."/>
            <person name="Sgro J."/>
            <person name="Delgado B."/>
            <person name="Mead K."/>
            <person name="Chinwalla A."/>
            <person name="Leonard S."/>
            <person name="Crouse K."/>
            <person name="Collura K."/>
            <person name="Kudrna D."/>
            <person name="Currie J."/>
            <person name="He R."/>
            <person name="Angelova A."/>
            <person name="Rajasekar S."/>
            <person name="Mueller T."/>
            <person name="Lomeli R."/>
            <person name="Scara G."/>
            <person name="Ko A."/>
            <person name="Delaney K."/>
            <person name="Wissotski M."/>
            <person name="Lopez G."/>
            <person name="Campos D."/>
            <person name="Braidotti M."/>
            <person name="Ashley E."/>
            <person name="Golser W."/>
            <person name="Kim H."/>
            <person name="Lee S."/>
            <person name="Lin J."/>
            <person name="Dujmic Z."/>
            <person name="Kim W."/>
            <person name="Talag J."/>
            <person name="Zuccolo A."/>
            <person name="Fan C."/>
            <person name="Sebastian A."/>
            <person name="Kramer M."/>
            <person name="Spiegel L."/>
            <person name="Nascimento L."/>
            <person name="Zutavern T."/>
            <person name="Miller B."/>
            <person name="Ambroise C."/>
            <person name="Muller S."/>
            <person name="Spooner W."/>
            <person name="Narechania A."/>
            <person name="Ren L."/>
            <person name="Wei S."/>
            <person name="Kumari S."/>
            <person name="Faga B."/>
            <person name="Levy M.J."/>
            <person name="McMahan L."/>
            <person name="Van Buren P."/>
            <person name="Vaughn M.W."/>
            <person name="Ying K."/>
            <person name="Yeh C.-T."/>
            <person name="Emrich S.J."/>
            <person name="Jia Y."/>
            <person name="Kalyanaraman A."/>
            <person name="Hsia A.-P."/>
            <person name="Barbazuk W.B."/>
            <person name="Baucom R.S."/>
            <person name="Brutnell T.P."/>
            <person name="Carpita N.C."/>
            <person name="Chaparro C."/>
            <person name="Chia J.-M."/>
            <person name="Deragon J.-M."/>
            <person name="Estill J.C."/>
            <person name="Fu Y."/>
            <person name="Jeddeloh J.A."/>
            <person name="Han Y."/>
            <person name="Lee H."/>
            <person name="Li P."/>
            <person name="Lisch D.R."/>
            <person name="Liu S."/>
            <person name="Liu Z."/>
            <person name="Nagel D.H."/>
            <person name="McCann M.C."/>
            <person name="SanMiguel P."/>
            <person name="Myers A.M."/>
            <person name="Nettleton D."/>
            <person name="Nguyen J."/>
            <person name="Penning B.W."/>
            <person name="Ponnala L."/>
            <person name="Schneider K.L."/>
            <person name="Schwartz D.C."/>
            <person name="Sharma A."/>
            <person name="Soderlund C."/>
            <person name="Springer N.M."/>
            <person name="Sun Q."/>
            <person name="Wang H."/>
            <person name="Waterman M."/>
            <person name="Westerman R."/>
            <person name="Wolfgruber T.K."/>
            <person name="Yang L."/>
            <person name="Yu Y."/>
            <person name="Zhang L."/>
            <person name="Zhou S."/>
            <person name="Zhu Q."/>
            <person name="Bennetzen J.L."/>
            <person name="Dawe R.K."/>
            <person name="Jiang J."/>
            <person name="Jiang N."/>
            <person name="Presting G.G."/>
            <person name="Wessler S.R."/>
            <person name="Aluru S."/>
            <person name="Martienssen R.A."/>
            <person name="Clifton S.W."/>
            <person name="McCombie W.R."/>
            <person name="Wing R.A."/>
            <person name="Wilson R.K."/>
        </authorList>
    </citation>
    <scope>NUCLEOTIDE SEQUENCE [LARGE SCALE GENOMIC DNA]</scope>
    <source>
        <strain evidence="5">cv. B73</strain>
    </source>
</reference>
<evidence type="ECO:0000313" key="5">
    <source>
        <dbReference type="Proteomes" id="UP000007305"/>
    </source>
</evidence>